<reference evidence="7 8" key="1">
    <citation type="submission" date="2019-07" db="EMBL/GenBank/DDBJ databases">
        <title>Whole genome shotgun sequence of Pseudonocardia asaccharolytica NBRC 16224.</title>
        <authorList>
            <person name="Hosoyama A."/>
            <person name="Uohara A."/>
            <person name="Ohji S."/>
            <person name="Ichikawa N."/>
        </authorList>
    </citation>
    <scope>NUCLEOTIDE SEQUENCE [LARGE SCALE GENOMIC DNA]</scope>
    <source>
        <strain evidence="7 8">NBRC 16224</strain>
    </source>
</reference>
<dbReference type="RefSeq" id="WP_084796179.1">
    <property type="nucleotide sequence ID" value="NZ_AUII01000014.1"/>
</dbReference>
<sequence>MTQEPQRLSAHEIFDQTLANGRSELNRPAGALAFSGLAGGLFMGLTGLGVAGTKAMLPGEGAEFVAQLFYPLGFIVVVVSRAQLFTENTLFPVVVVLDERRHLLTTLRFWVVVFAANVLGALAFAALAVKTGALQPAAVTELVQLGTTATAEPLTDVFTSGILGGWLVALMAWMVSSARSNTIGQIVVVWLVTFVVGLLHLAHCIASSGYILVAALTGEVSVGTYAAWLGAATAGNIIGGVFIVSLLNYWQVRVGRRSGRRPSRDGVAATASPADEEGSAQPDRSATLRM</sequence>
<gene>
    <name evidence="7" type="ORF">PA7_22820</name>
</gene>
<dbReference type="EMBL" id="BJVI01000020">
    <property type="protein sequence ID" value="GEL18445.1"/>
    <property type="molecule type" value="Genomic_DNA"/>
</dbReference>
<evidence type="ECO:0000313" key="8">
    <source>
        <dbReference type="Proteomes" id="UP000321328"/>
    </source>
</evidence>
<evidence type="ECO:0000256" key="1">
    <source>
        <dbReference type="ARBA" id="ARBA00004141"/>
    </source>
</evidence>
<feature type="region of interest" description="Disordered" evidence="5">
    <location>
        <begin position="258"/>
        <end position="290"/>
    </location>
</feature>
<dbReference type="PANTHER" id="PTHR30520:SF2">
    <property type="entry name" value="INNER MEMBRANE PROTEIN YFDC"/>
    <property type="match status" value="1"/>
</dbReference>
<evidence type="ECO:0000256" key="6">
    <source>
        <dbReference type="SAM" id="Phobius"/>
    </source>
</evidence>
<dbReference type="PANTHER" id="PTHR30520">
    <property type="entry name" value="FORMATE TRANSPORTER-RELATED"/>
    <property type="match status" value="1"/>
</dbReference>
<dbReference type="GO" id="GO:0005886">
    <property type="term" value="C:plasma membrane"/>
    <property type="evidence" value="ECO:0007669"/>
    <property type="project" value="TreeGrafter"/>
</dbReference>
<organism evidence="7 8">
    <name type="scientific">Pseudonocardia asaccharolytica DSM 44247 = NBRC 16224</name>
    <dbReference type="NCBI Taxonomy" id="1123024"/>
    <lineage>
        <taxon>Bacteria</taxon>
        <taxon>Bacillati</taxon>
        <taxon>Actinomycetota</taxon>
        <taxon>Actinomycetes</taxon>
        <taxon>Pseudonocardiales</taxon>
        <taxon>Pseudonocardiaceae</taxon>
        <taxon>Pseudonocardia</taxon>
    </lineage>
</organism>
<evidence type="ECO:0000256" key="4">
    <source>
        <dbReference type="ARBA" id="ARBA00023136"/>
    </source>
</evidence>
<evidence type="ECO:0000256" key="3">
    <source>
        <dbReference type="ARBA" id="ARBA00022989"/>
    </source>
</evidence>
<proteinExistence type="predicted"/>
<dbReference type="Gene3D" id="1.20.1080.10">
    <property type="entry name" value="Glycerol uptake facilitator protein"/>
    <property type="match status" value="1"/>
</dbReference>
<dbReference type="InterPro" id="IPR023271">
    <property type="entry name" value="Aquaporin-like"/>
</dbReference>
<dbReference type="AlphaFoldDB" id="A0A511D0W7"/>
<comment type="caution">
    <text evidence="7">The sequence shown here is derived from an EMBL/GenBank/DDBJ whole genome shotgun (WGS) entry which is preliminary data.</text>
</comment>
<keyword evidence="2 6" id="KW-0812">Transmembrane</keyword>
<feature type="transmembrane region" description="Helical" evidence="6">
    <location>
        <begin position="31"/>
        <end position="52"/>
    </location>
</feature>
<keyword evidence="3 6" id="KW-1133">Transmembrane helix</keyword>
<dbReference type="InterPro" id="IPR000292">
    <property type="entry name" value="For/NO2_transpt"/>
</dbReference>
<protein>
    <submittedName>
        <fullName evidence="7">Transporter</fullName>
    </submittedName>
</protein>
<feature type="transmembrane region" description="Helical" evidence="6">
    <location>
        <begin position="72"/>
        <end position="97"/>
    </location>
</feature>
<comment type="subcellular location">
    <subcellularLocation>
        <location evidence="1">Membrane</location>
        <topology evidence="1">Multi-pass membrane protein</topology>
    </subcellularLocation>
</comment>
<feature type="transmembrane region" description="Helical" evidence="6">
    <location>
        <begin position="187"/>
        <end position="213"/>
    </location>
</feature>
<dbReference type="STRING" id="1123024.GCA_000423625_03141"/>
<keyword evidence="8" id="KW-1185">Reference proteome</keyword>
<evidence type="ECO:0000256" key="2">
    <source>
        <dbReference type="ARBA" id="ARBA00022692"/>
    </source>
</evidence>
<keyword evidence="4 6" id="KW-0472">Membrane</keyword>
<name>A0A511D0W7_9PSEU</name>
<feature type="transmembrane region" description="Helical" evidence="6">
    <location>
        <begin position="157"/>
        <end position="175"/>
    </location>
</feature>
<dbReference type="OrthoDB" id="3374311at2"/>
<accession>A0A511D0W7</accession>
<dbReference type="GO" id="GO:0015499">
    <property type="term" value="F:formate transmembrane transporter activity"/>
    <property type="evidence" value="ECO:0007669"/>
    <property type="project" value="TreeGrafter"/>
</dbReference>
<evidence type="ECO:0000313" key="7">
    <source>
        <dbReference type="EMBL" id="GEL18445.1"/>
    </source>
</evidence>
<evidence type="ECO:0000256" key="5">
    <source>
        <dbReference type="SAM" id="MobiDB-lite"/>
    </source>
</evidence>
<feature type="transmembrane region" description="Helical" evidence="6">
    <location>
        <begin position="225"/>
        <end position="250"/>
    </location>
</feature>
<dbReference type="Proteomes" id="UP000321328">
    <property type="component" value="Unassembled WGS sequence"/>
</dbReference>
<feature type="transmembrane region" description="Helical" evidence="6">
    <location>
        <begin position="109"/>
        <end position="129"/>
    </location>
</feature>
<dbReference type="Pfam" id="PF01226">
    <property type="entry name" value="Form_Nir_trans"/>
    <property type="match status" value="1"/>
</dbReference>